<reference evidence="2 3" key="1">
    <citation type="journal article" date="2022" name="Front. Microbiol.">
        <title>High genomic differentiation and limited gene flow indicate recent cryptic speciation within the genus Laspinema (cyanobacteria).</title>
        <authorList>
            <person name="Stanojkovic A."/>
            <person name="Skoupy S."/>
            <person name="Skaloud P."/>
            <person name="Dvorak P."/>
        </authorList>
    </citation>
    <scope>NUCLEOTIDE SEQUENCE [LARGE SCALE GENOMIC DNA]</scope>
    <source>
        <strain evidence="2 3">D2a</strain>
    </source>
</reference>
<organism evidence="2 3">
    <name type="scientific">Laspinema palackyanum D2a</name>
    <dbReference type="NCBI Taxonomy" id="2953684"/>
    <lineage>
        <taxon>Bacteria</taxon>
        <taxon>Bacillati</taxon>
        <taxon>Cyanobacteriota</taxon>
        <taxon>Cyanophyceae</taxon>
        <taxon>Oscillatoriophycideae</taxon>
        <taxon>Oscillatoriales</taxon>
        <taxon>Laspinemataceae</taxon>
        <taxon>Laspinema</taxon>
        <taxon>Laspinema palackyanum</taxon>
    </lineage>
</organism>
<evidence type="ECO:0000256" key="1">
    <source>
        <dbReference type="SAM" id="Phobius"/>
    </source>
</evidence>
<proteinExistence type="predicted"/>
<keyword evidence="1" id="KW-0472">Membrane</keyword>
<sequence>MGEKTGENLMKILGGWAIFLTFFVLYLLTIRLILVWFAQFSGYLILVNFALVSLGVVILAGVIFCWADDLDECRWVADIALILARPFVFYLGAVACCLYAFAFMVEAVLLLLDLDRDGQF</sequence>
<keyword evidence="1" id="KW-0812">Transmembrane</keyword>
<keyword evidence="3" id="KW-1185">Reference proteome</keyword>
<evidence type="ECO:0000313" key="2">
    <source>
        <dbReference type="EMBL" id="MCT7970254.1"/>
    </source>
</evidence>
<dbReference type="EMBL" id="JAMXFF010000084">
    <property type="protein sequence ID" value="MCT7970254.1"/>
    <property type="molecule type" value="Genomic_DNA"/>
</dbReference>
<dbReference type="RefSeq" id="WP_368009677.1">
    <property type="nucleotide sequence ID" value="NZ_JAMXFF010000084.1"/>
</dbReference>
<gene>
    <name evidence="2" type="ORF">NG799_28460</name>
</gene>
<accession>A0ABT2MZT2</accession>
<feature type="transmembrane region" description="Helical" evidence="1">
    <location>
        <begin position="43"/>
        <end position="66"/>
    </location>
</feature>
<name>A0ABT2MZT2_9CYAN</name>
<feature type="transmembrane region" description="Helical" evidence="1">
    <location>
        <begin position="12"/>
        <end position="37"/>
    </location>
</feature>
<keyword evidence="1" id="KW-1133">Transmembrane helix</keyword>
<comment type="caution">
    <text evidence="2">The sequence shown here is derived from an EMBL/GenBank/DDBJ whole genome shotgun (WGS) entry which is preliminary data.</text>
</comment>
<dbReference type="Proteomes" id="UP001525890">
    <property type="component" value="Unassembled WGS sequence"/>
</dbReference>
<protein>
    <submittedName>
        <fullName evidence="2">Uncharacterized protein</fullName>
    </submittedName>
</protein>
<evidence type="ECO:0000313" key="3">
    <source>
        <dbReference type="Proteomes" id="UP001525890"/>
    </source>
</evidence>
<feature type="transmembrane region" description="Helical" evidence="1">
    <location>
        <begin position="87"/>
        <end position="112"/>
    </location>
</feature>